<dbReference type="Proteomes" id="UP000230069">
    <property type="component" value="Unassembled WGS sequence"/>
</dbReference>
<accession>A0A2G5F7W1</accession>
<proteinExistence type="predicted"/>
<dbReference type="PRINTS" id="PR00069">
    <property type="entry name" value="ALDKETRDTASE"/>
</dbReference>
<dbReference type="InterPro" id="IPR023210">
    <property type="entry name" value="NADP_OxRdtase_dom"/>
</dbReference>
<evidence type="ECO:0000259" key="1">
    <source>
        <dbReference type="Pfam" id="PF00248"/>
    </source>
</evidence>
<dbReference type="PANTHER" id="PTHR11732">
    <property type="entry name" value="ALDO/KETO REDUCTASE"/>
    <property type="match status" value="1"/>
</dbReference>
<dbReference type="InterPro" id="IPR020471">
    <property type="entry name" value="AKR"/>
</dbReference>
<keyword evidence="3" id="KW-1185">Reference proteome</keyword>
<dbReference type="GO" id="GO:0016491">
    <property type="term" value="F:oxidoreductase activity"/>
    <property type="evidence" value="ECO:0007669"/>
    <property type="project" value="InterPro"/>
</dbReference>
<gene>
    <name evidence="2" type="ORF">AQUCO_00201380v1</name>
</gene>
<protein>
    <recommendedName>
        <fullName evidence="1">NADP-dependent oxidoreductase domain-containing protein</fullName>
    </recommendedName>
</protein>
<dbReference type="AlphaFoldDB" id="A0A2G5F7W1"/>
<dbReference type="Gene3D" id="3.20.20.100">
    <property type="entry name" value="NADP-dependent oxidoreductase domain"/>
    <property type="match status" value="1"/>
</dbReference>
<evidence type="ECO:0000313" key="2">
    <source>
        <dbReference type="EMBL" id="PIA64040.1"/>
    </source>
</evidence>
<dbReference type="EMBL" id="KZ305019">
    <property type="protein sequence ID" value="PIA64040.1"/>
    <property type="molecule type" value="Genomic_DNA"/>
</dbReference>
<dbReference type="OrthoDB" id="416253at2759"/>
<evidence type="ECO:0000313" key="3">
    <source>
        <dbReference type="Proteomes" id="UP000230069"/>
    </source>
</evidence>
<name>A0A2G5F7W1_AQUCA</name>
<feature type="domain" description="NADP-dependent oxidoreductase" evidence="1">
    <location>
        <begin position="1"/>
        <end position="69"/>
    </location>
</feature>
<dbReference type="Pfam" id="PF00248">
    <property type="entry name" value="Aldo_ket_red"/>
    <property type="match status" value="1"/>
</dbReference>
<sequence length="86" mass="9200">MEECSALGLAKSIGVIECSAELLDYATIAPAVNQVEMHPLLQQRKLREFCAEKGIHVSAYSPLGGKGAIWGSNAVFDRLGPNQPDS</sequence>
<reference evidence="2 3" key="1">
    <citation type="submission" date="2017-09" db="EMBL/GenBank/DDBJ databases">
        <title>WGS assembly of Aquilegia coerulea Goldsmith.</title>
        <authorList>
            <person name="Hodges S."/>
            <person name="Kramer E."/>
            <person name="Nordborg M."/>
            <person name="Tomkins J."/>
            <person name="Borevitz J."/>
            <person name="Derieg N."/>
            <person name="Yan J."/>
            <person name="Mihaltcheva S."/>
            <person name="Hayes R.D."/>
            <person name="Rokhsar D."/>
        </authorList>
    </citation>
    <scope>NUCLEOTIDE SEQUENCE [LARGE SCALE GENOMIC DNA]</scope>
    <source>
        <strain evidence="3">cv. Goldsmith</strain>
    </source>
</reference>
<dbReference type="SUPFAM" id="SSF51430">
    <property type="entry name" value="NAD(P)-linked oxidoreductase"/>
    <property type="match status" value="1"/>
</dbReference>
<organism evidence="2 3">
    <name type="scientific">Aquilegia coerulea</name>
    <name type="common">Rocky mountain columbine</name>
    <dbReference type="NCBI Taxonomy" id="218851"/>
    <lineage>
        <taxon>Eukaryota</taxon>
        <taxon>Viridiplantae</taxon>
        <taxon>Streptophyta</taxon>
        <taxon>Embryophyta</taxon>
        <taxon>Tracheophyta</taxon>
        <taxon>Spermatophyta</taxon>
        <taxon>Magnoliopsida</taxon>
        <taxon>Ranunculales</taxon>
        <taxon>Ranunculaceae</taxon>
        <taxon>Thalictroideae</taxon>
        <taxon>Aquilegia</taxon>
    </lineage>
</organism>
<dbReference type="STRING" id="218851.A0A2G5F7W1"/>
<dbReference type="InParanoid" id="A0A2G5F7W1"/>
<dbReference type="InterPro" id="IPR036812">
    <property type="entry name" value="NAD(P)_OxRdtase_dom_sf"/>
</dbReference>